<dbReference type="Gene3D" id="3.50.50.60">
    <property type="entry name" value="FAD/NAD(P)-binding domain"/>
    <property type="match status" value="3"/>
</dbReference>
<evidence type="ECO:0000256" key="3">
    <source>
        <dbReference type="ARBA" id="ARBA00023002"/>
    </source>
</evidence>
<dbReference type="GO" id="GO:0071949">
    <property type="term" value="F:FAD binding"/>
    <property type="evidence" value="ECO:0007669"/>
    <property type="project" value="InterPro"/>
</dbReference>
<keyword evidence="3" id="KW-0560">Oxidoreductase</keyword>
<name>A0A1X7S7S1_ZYMT9</name>
<evidence type="ECO:0000259" key="4">
    <source>
        <dbReference type="Pfam" id="PF01494"/>
    </source>
</evidence>
<dbReference type="Proteomes" id="UP000215127">
    <property type="component" value="Chromosome 11"/>
</dbReference>
<feature type="domain" description="FAD-binding" evidence="4">
    <location>
        <begin position="329"/>
        <end position="378"/>
    </location>
</feature>
<gene>
    <name evidence="5" type="ORF">ZT3D7_G10422</name>
</gene>
<evidence type="ECO:0000313" key="5">
    <source>
        <dbReference type="EMBL" id="SMQ55267.1"/>
    </source>
</evidence>
<keyword evidence="6" id="KW-1185">Reference proteome</keyword>
<keyword evidence="1" id="KW-0285">Flavoprotein</keyword>
<dbReference type="PRINTS" id="PR00420">
    <property type="entry name" value="RNGMNOXGNASE"/>
</dbReference>
<dbReference type="PANTHER" id="PTHR46865">
    <property type="entry name" value="OXIDOREDUCTASE-RELATED"/>
    <property type="match status" value="1"/>
</dbReference>
<dbReference type="Pfam" id="PF01494">
    <property type="entry name" value="FAD_binding_3"/>
    <property type="match status" value="2"/>
</dbReference>
<dbReference type="STRING" id="1276538.A0A1X7S7S1"/>
<dbReference type="AlphaFoldDB" id="A0A1X7S7S1"/>
<evidence type="ECO:0000256" key="2">
    <source>
        <dbReference type="ARBA" id="ARBA00022827"/>
    </source>
</evidence>
<organism evidence="5 6">
    <name type="scientific">Zymoseptoria tritici (strain ST99CH_3D7)</name>
    <dbReference type="NCBI Taxonomy" id="1276538"/>
    <lineage>
        <taxon>Eukaryota</taxon>
        <taxon>Fungi</taxon>
        <taxon>Dikarya</taxon>
        <taxon>Ascomycota</taxon>
        <taxon>Pezizomycotina</taxon>
        <taxon>Dothideomycetes</taxon>
        <taxon>Dothideomycetidae</taxon>
        <taxon>Mycosphaerellales</taxon>
        <taxon>Mycosphaerellaceae</taxon>
        <taxon>Zymoseptoria</taxon>
    </lineage>
</organism>
<proteinExistence type="predicted"/>
<dbReference type="EMBL" id="LT853702">
    <property type="protein sequence ID" value="SMQ55267.1"/>
    <property type="molecule type" value="Genomic_DNA"/>
</dbReference>
<dbReference type="SUPFAM" id="SSF51905">
    <property type="entry name" value="FAD/NAD(P)-binding domain"/>
    <property type="match status" value="1"/>
</dbReference>
<accession>A0A1X7S7S1</accession>
<sequence>MSNPPPSSRKILIVGGGPAGAVAAYHLAKSGLSVLILERSPSPTTSTTRGQGIDITGPAISVIRRMELYDVVRANCTGEKGFSMLDDSGKVIGRLPAADQTDGGKGGLQLTQELEIMRGNITRILASAAQSLSSSQSSAGDGNGKGGVEYRYGSWLTSLSQSSSSVTATLSDLDGEETTVSFLAVIGADGMNSTVRRLAFSPEVTRNCYRPIGSQWTAFFSIPAEERDGEDSVLQQGVGCRTVLIRPIRTASSSSTSSAPSGTGKAEGRMCSCYLVKTSHSPELAKSATKPRQQALQKEIFTRLFASFPGSLRSRVLSGLRTTSDFYVAQTAQIHLPTWSSGRVALVGDAAYAPSPVTGQGTAIAIVGAYILAGEMAKTPEDVEGAFERYETVFRGYVEKAQRIPGGARIPRLVNPETRWGIEVLRWVFWVVATTKVYRLFGGWGGGKKEGWRLPEYDFAAVDHTAEKQDST</sequence>
<keyword evidence="2" id="KW-0274">FAD</keyword>
<dbReference type="InterPro" id="IPR051704">
    <property type="entry name" value="FAD_aromatic-hydroxylase"/>
</dbReference>
<dbReference type="InterPro" id="IPR002938">
    <property type="entry name" value="FAD-bd"/>
</dbReference>
<protein>
    <recommendedName>
        <fullName evidence="4">FAD-binding domain-containing protein</fullName>
    </recommendedName>
</protein>
<evidence type="ECO:0000256" key="1">
    <source>
        <dbReference type="ARBA" id="ARBA00022630"/>
    </source>
</evidence>
<dbReference type="PANTHER" id="PTHR46865:SF2">
    <property type="entry name" value="MONOOXYGENASE"/>
    <property type="match status" value="1"/>
</dbReference>
<reference evidence="5 6" key="1">
    <citation type="submission" date="2016-06" db="EMBL/GenBank/DDBJ databases">
        <authorList>
            <person name="Kjaerup R.B."/>
            <person name="Dalgaard T.S."/>
            <person name="Juul-Madsen H.R."/>
        </authorList>
    </citation>
    <scope>NUCLEOTIDE SEQUENCE [LARGE SCALE GENOMIC DNA]</scope>
</reference>
<feature type="domain" description="FAD-binding" evidence="4">
    <location>
        <begin position="10"/>
        <end position="198"/>
    </location>
</feature>
<dbReference type="GO" id="GO:0016491">
    <property type="term" value="F:oxidoreductase activity"/>
    <property type="evidence" value="ECO:0007669"/>
    <property type="project" value="UniProtKB-KW"/>
</dbReference>
<evidence type="ECO:0000313" key="6">
    <source>
        <dbReference type="Proteomes" id="UP000215127"/>
    </source>
</evidence>
<dbReference type="InterPro" id="IPR036188">
    <property type="entry name" value="FAD/NAD-bd_sf"/>
</dbReference>